<dbReference type="SUPFAM" id="SSF143011">
    <property type="entry name" value="RelE-like"/>
    <property type="match status" value="1"/>
</dbReference>
<dbReference type="OrthoDB" id="5296237at2"/>
<dbReference type="PANTHER" id="PTHR41791">
    <property type="entry name" value="SSL7039 PROTEIN"/>
    <property type="match status" value="1"/>
</dbReference>
<dbReference type="Pfam" id="PF05973">
    <property type="entry name" value="Gp49"/>
    <property type="match status" value="1"/>
</dbReference>
<gene>
    <name evidence="1" type="ORF">GCL60_05445</name>
</gene>
<dbReference type="RefSeq" id="WP_153419126.1">
    <property type="nucleotide sequence ID" value="NZ_WFLM01000002.1"/>
</dbReference>
<dbReference type="Proteomes" id="UP000437748">
    <property type="component" value="Unassembled WGS sequence"/>
</dbReference>
<reference evidence="1 2" key="1">
    <citation type="submission" date="2019-10" db="EMBL/GenBank/DDBJ databases">
        <title>New species of Slilvanegrellaceae.</title>
        <authorList>
            <person name="Pitt A."/>
            <person name="Hahn M.W."/>
        </authorList>
    </citation>
    <scope>NUCLEOTIDE SEQUENCE [LARGE SCALE GENOMIC DNA]</scope>
    <source>
        <strain evidence="1 2">SP-Ram-0.45-NSY-1</strain>
    </source>
</reference>
<keyword evidence="2" id="KW-1185">Reference proteome</keyword>
<organism evidence="1 2">
    <name type="scientific">Silvanigrella paludirubra</name>
    <dbReference type="NCBI Taxonomy" id="2499159"/>
    <lineage>
        <taxon>Bacteria</taxon>
        <taxon>Pseudomonadati</taxon>
        <taxon>Bdellovibrionota</taxon>
        <taxon>Oligoflexia</taxon>
        <taxon>Silvanigrellales</taxon>
        <taxon>Silvanigrellaceae</taxon>
        <taxon>Silvanigrella</taxon>
    </lineage>
</organism>
<protein>
    <submittedName>
        <fullName evidence="1">Type II toxin-antitoxin system RelE/ParE family toxin</fullName>
    </submittedName>
</protein>
<dbReference type="InterPro" id="IPR035093">
    <property type="entry name" value="RelE/ParE_toxin_dom_sf"/>
</dbReference>
<dbReference type="InterPro" id="IPR014056">
    <property type="entry name" value="TypeIITA-like_toxin_pred"/>
</dbReference>
<dbReference type="EMBL" id="WFLM01000002">
    <property type="protein sequence ID" value="KAB8039706.1"/>
    <property type="molecule type" value="Genomic_DNA"/>
</dbReference>
<dbReference type="PANTHER" id="PTHR41791:SF1">
    <property type="entry name" value="SSL7039 PROTEIN"/>
    <property type="match status" value="1"/>
</dbReference>
<comment type="caution">
    <text evidence="1">The sequence shown here is derived from an EMBL/GenBank/DDBJ whole genome shotgun (WGS) entry which is preliminary data.</text>
</comment>
<sequence length="116" mass="13294">MNIEVKAYQEGDRQDVLSEFLSGLKDKNDIKKIRKLIRMLQLQGRELGSPASKFLGDGVYELRDLSGGFRIYYTFIDNTLTVILIVGNKATQKTDIERAKARRNKLLKEGIHDYTT</sequence>
<proteinExistence type="predicted"/>
<dbReference type="AlphaFoldDB" id="A0A6N6VY43"/>
<accession>A0A6N6VY43</accession>
<name>A0A6N6VY43_9BACT</name>
<evidence type="ECO:0000313" key="2">
    <source>
        <dbReference type="Proteomes" id="UP000437748"/>
    </source>
</evidence>
<dbReference type="InterPro" id="IPR009241">
    <property type="entry name" value="HigB-like"/>
</dbReference>
<evidence type="ECO:0000313" key="1">
    <source>
        <dbReference type="EMBL" id="KAB8039706.1"/>
    </source>
</evidence>